<organism evidence="2 3">
    <name type="scientific">Mycobacterium aquaticum</name>
    <dbReference type="NCBI Taxonomy" id="1927124"/>
    <lineage>
        <taxon>Bacteria</taxon>
        <taxon>Bacillati</taxon>
        <taxon>Actinomycetota</taxon>
        <taxon>Actinomycetes</taxon>
        <taxon>Mycobacteriales</taxon>
        <taxon>Mycobacteriaceae</taxon>
        <taxon>Mycobacterium</taxon>
    </lineage>
</organism>
<reference evidence="2 3" key="1">
    <citation type="submission" date="2017-02" db="EMBL/GenBank/DDBJ databases">
        <title>The new phylogeny of genus Mycobacterium.</title>
        <authorList>
            <person name="Tortoli E."/>
            <person name="Trovato A."/>
            <person name="Cirillo D.M."/>
        </authorList>
    </citation>
    <scope>NUCLEOTIDE SEQUENCE [LARGE SCALE GENOMIC DNA]</scope>
    <source>
        <strain evidence="2 3">RW6</strain>
    </source>
</reference>
<dbReference type="EMBL" id="MVHF01000005">
    <property type="protein sequence ID" value="ORA37783.1"/>
    <property type="molecule type" value="Genomic_DNA"/>
</dbReference>
<gene>
    <name evidence="2" type="ORF">BST13_08080</name>
</gene>
<dbReference type="STRING" id="1927124.BST13_08080"/>
<dbReference type="Pfam" id="PF13349">
    <property type="entry name" value="DUF4097"/>
    <property type="match status" value="1"/>
</dbReference>
<dbReference type="AlphaFoldDB" id="A0A1X0B671"/>
<feature type="domain" description="DUF4097" evidence="1">
    <location>
        <begin position="21"/>
        <end position="238"/>
    </location>
</feature>
<accession>A0A1X0B671</accession>
<name>A0A1X0B671_9MYCO</name>
<evidence type="ECO:0000259" key="1">
    <source>
        <dbReference type="Pfam" id="PF13349"/>
    </source>
</evidence>
<proteinExistence type="predicted"/>
<dbReference type="RefSeq" id="WP_083162412.1">
    <property type="nucleotide sequence ID" value="NZ_MVHF01000005.1"/>
</dbReference>
<keyword evidence="3" id="KW-1185">Reference proteome</keyword>
<dbReference type="Proteomes" id="UP000192448">
    <property type="component" value="Unassembled WGS sequence"/>
</dbReference>
<dbReference type="PANTHER" id="PTHR34094:SF1">
    <property type="entry name" value="PROTEIN FAM185A"/>
    <property type="match status" value="1"/>
</dbReference>
<evidence type="ECO:0000313" key="3">
    <source>
        <dbReference type="Proteomes" id="UP000192448"/>
    </source>
</evidence>
<evidence type="ECO:0000313" key="2">
    <source>
        <dbReference type="EMBL" id="ORA37783.1"/>
    </source>
</evidence>
<dbReference type="OrthoDB" id="3252095at2"/>
<comment type="caution">
    <text evidence="2">The sequence shown here is derived from an EMBL/GenBank/DDBJ whole genome shotgun (WGS) entry which is preliminary data.</text>
</comment>
<sequence length="271" mass="27257">MSTFHTPEPISADVEVVAGVVRVSASDRDDTVVEVAPRDPNRPSDVRIAEQARVDYRDGALTVSAGRRILSLGRGGAVRIDIALPAGSRLRVSAASADTEADGSYSDCRFATASGDVRVDTVTGKLKADSASGDVAIGRLVGDARIATASGDARIDHVEGDVTFQAASGNLSVGTLRGSLKVQAASGSVTVAVAAAGALSAHTSSGEVEVGIPEGTAARLELTTGSGSVDNRLAASDGPAAGDETLVVRARTGSGDISIRRASQAPAGHNS</sequence>
<dbReference type="PANTHER" id="PTHR34094">
    <property type="match status" value="1"/>
</dbReference>
<protein>
    <recommendedName>
        <fullName evidence="1">DUF4097 domain-containing protein</fullName>
    </recommendedName>
</protein>
<dbReference type="InterPro" id="IPR025164">
    <property type="entry name" value="Toastrack_DUF4097"/>
</dbReference>